<dbReference type="STRING" id="1121322.SAMN02745136_03304"/>
<keyword evidence="2" id="KW-0547">Nucleotide-binding</keyword>
<sequence>MTDSSYLEKLLDTFELDPNIGLKQMSLGTKRKLAVVTAFMHDPDILILDEPTSGLDPIMQAIFIEYILEEKKRGKTIFLSSHIFHEVDASCDRIAIIRDALLSLNLIHIS</sequence>
<dbReference type="Gene3D" id="3.40.50.300">
    <property type="entry name" value="P-loop containing nucleotide triphosphate hydrolases"/>
    <property type="match status" value="1"/>
</dbReference>
<dbReference type="PANTHER" id="PTHR42939:SF1">
    <property type="entry name" value="ABC TRANSPORTER ATP-BINDING PROTEIN ALBC-RELATED"/>
    <property type="match status" value="1"/>
</dbReference>
<gene>
    <name evidence="5" type="ORF">SAMN02745136_03304</name>
</gene>
<keyword evidence="1" id="KW-0813">Transport</keyword>
<dbReference type="Pfam" id="PF13304">
    <property type="entry name" value="AAA_21"/>
    <property type="match status" value="1"/>
</dbReference>
<dbReference type="EMBL" id="FRAC01000017">
    <property type="protein sequence ID" value="SHK77175.1"/>
    <property type="molecule type" value="Genomic_DNA"/>
</dbReference>
<dbReference type="PANTHER" id="PTHR42939">
    <property type="entry name" value="ABC TRANSPORTER ATP-BINDING PROTEIN ALBC-RELATED"/>
    <property type="match status" value="1"/>
</dbReference>
<evidence type="ECO:0000256" key="2">
    <source>
        <dbReference type="ARBA" id="ARBA00022741"/>
    </source>
</evidence>
<accession>A0A1M6V6X8</accession>
<evidence type="ECO:0000256" key="1">
    <source>
        <dbReference type="ARBA" id="ARBA00022448"/>
    </source>
</evidence>
<keyword evidence="3" id="KW-0067">ATP-binding</keyword>
<dbReference type="SUPFAM" id="SSF52540">
    <property type="entry name" value="P-loop containing nucleoside triphosphate hydrolases"/>
    <property type="match status" value="1"/>
</dbReference>
<keyword evidence="6" id="KW-1185">Reference proteome</keyword>
<dbReference type="GO" id="GO:0005524">
    <property type="term" value="F:ATP binding"/>
    <property type="evidence" value="ECO:0007669"/>
    <property type="project" value="UniProtKB-KW"/>
</dbReference>
<proteinExistence type="predicted"/>
<name>A0A1M6V6X8_9FIRM</name>
<evidence type="ECO:0000259" key="4">
    <source>
        <dbReference type="Pfam" id="PF13304"/>
    </source>
</evidence>
<dbReference type="AlphaFoldDB" id="A0A1M6V6X8"/>
<dbReference type="InterPro" id="IPR051782">
    <property type="entry name" value="ABC_Transporter_VariousFunc"/>
</dbReference>
<organism evidence="5 6">
    <name type="scientific">Anaerocolumna jejuensis DSM 15929</name>
    <dbReference type="NCBI Taxonomy" id="1121322"/>
    <lineage>
        <taxon>Bacteria</taxon>
        <taxon>Bacillati</taxon>
        <taxon>Bacillota</taxon>
        <taxon>Clostridia</taxon>
        <taxon>Lachnospirales</taxon>
        <taxon>Lachnospiraceae</taxon>
        <taxon>Anaerocolumna</taxon>
    </lineage>
</organism>
<dbReference type="RefSeq" id="WP_242962533.1">
    <property type="nucleotide sequence ID" value="NZ_FRAC01000017.1"/>
</dbReference>
<dbReference type="InterPro" id="IPR003959">
    <property type="entry name" value="ATPase_AAA_core"/>
</dbReference>
<dbReference type="GO" id="GO:0016887">
    <property type="term" value="F:ATP hydrolysis activity"/>
    <property type="evidence" value="ECO:0007669"/>
    <property type="project" value="InterPro"/>
</dbReference>
<protein>
    <submittedName>
        <fullName evidence="5">AAA domain-containing protein, putative AbiEii toxin, Type IV TA system</fullName>
    </submittedName>
</protein>
<dbReference type="InterPro" id="IPR027417">
    <property type="entry name" value="P-loop_NTPase"/>
</dbReference>
<dbReference type="Proteomes" id="UP000184386">
    <property type="component" value="Unassembled WGS sequence"/>
</dbReference>
<evidence type="ECO:0000256" key="3">
    <source>
        <dbReference type="ARBA" id="ARBA00022840"/>
    </source>
</evidence>
<evidence type="ECO:0000313" key="5">
    <source>
        <dbReference type="EMBL" id="SHK77175.1"/>
    </source>
</evidence>
<feature type="domain" description="ATPase AAA-type core" evidence="4">
    <location>
        <begin position="22"/>
        <end position="83"/>
    </location>
</feature>
<reference evidence="5 6" key="1">
    <citation type="submission" date="2016-11" db="EMBL/GenBank/DDBJ databases">
        <authorList>
            <person name="Jaros S."/>
            <person name="Januszkiewicz K."/>
            <person name="Wedrychowicz H."/>
        </authorList>
    </citation>
    <scope>NUCLEOTIDE SEQUENCE [LARGE SCALE GENOMIC DNA]</scope>
    <source>
        <strain evidence="5 6">DSM 15929</strain>
    </source>
</reference>
<evidence type="ECO:0000313" key="6">
    <source>
        <dbReference type="Proteomes" id="UP000184386"/>
    </source>
</evidence>